<dbReference type="InterPro" id="IPR024607">
    <property type="entry name" value="Sulfatase_CS"/>
</dbReference>
<feature type="signal peptide" evidence="5">
    <location>
        <begin position="1"/>
        <end position="20"/>
    </location>
</feature>
<evidence type="ECO:0000256" key="2">
    <source>
        <dbReference type="ARBA" id="ARBA00022723"/>
    </source>
</evidence>
<evidence type="ECO:0000313" key="8">
    <source>
        <dbReference type="Proteomes" id="UP000223913"/>
    </source>
</evidence>
<dbReference type="AlphaFoldDB" id="A0A2D0NBW4"/>
<dbReference type="PANTHER" id="PTHR42693:SF53">
    <property type="entry name" value="ENDO-4-O-SULFATASE"/>
    <property type="match status" value="1"/>
</dbReference>
<organism evidence="7 8">
    <name type="scientific">Flavilitoribacter nigricans (strain ATCC 23147 / DSM 23189 / NBRC 102662 / NCIMB 1420 / SS-2)</name>
    <name type="common">Lewinella nigricans</name>
    <dbReference type="NCBI Taxonomy" id="1122177"/>
    <lineage>
        <taxon>Bacteria</taxon>
        <taxon>Pseudomonadati</taxon>
        <taxon>Bacteroidota</taxon>
        <taxon>Saprospiria</taxon>
        <taxon>Saprospirales</taxon>
        <taxon>Lewinellaceae</taxon>
        <taxon>Flavilitoribacter</taxon>
    </lineage>
</organism>
<feature type="chain" id="PRO_5012519501" evidence="5">
    <location>
        <begin position="21"/>
        <end position="474"/>
    </location>
</feature>
<dbReference type="Gene3D" id="3.40.720.10">
    <property type="entry name" value="Alkaline Phosphatase, subunit A"/>
    <property type="match status" value="1"/>
</dbReference>
<evidence type="ECO:0000256" key="5">
    <source>
        <dbReference type="SAM" id="SignalP"/>
    </source>
</evidence>
<protein>
    <submittedName>
        <fullName evidence="7">Arylsulfatase</fullName>
    </submittedName>
</protein>
<dbReference type="GO" id="GO:0004065">
    <property type="term" value="F:arylsulfatase activity"/>
    <property type="evidence" value="ECO:0007669"/>
    <property type="project" value="TreeGrafter"/>
</dbReference>
<name>A0A2D0NBW4_FLAN2</name>
<comment type="caution">
    <text evidence="7">The sequence shown here is derived from an EMBL/GenBank/DDBJ whole genome shotgun (WGS) entry which is preliminary data.</text>
</comment>
<evidence type="ECO:0000313" key="7">
    <source>
        <dbReference type="EMBL" id="PHN06002.1"/>
    </source>
</evidence>
<evidence type="ECO:0000259" key="6">
    <source>
        <dbReference type="Pfam" id="PF00884"/>
    </source>
</evidence>
<evidence type="ECO:0000256" key="4">
    <source>
        <dbReference type="ARBA" id="ARBA00022837"/>
    </source>
</evidence>
<keyword evidence="3" id="KW-0378">Hydrolase</keyword>
<dbReference type="InterPro" id="IPR000917">
    <property type="entry name" value="Sulfatase_N"/>
</dbReference>
<keyword evidence="8" id="KW-1185">Reference proteome</keyword>
<reference evidence="7 8" key="1">
    <citation type="submission" date="2017-10" db="EMBL/GenBank/DDBJ databases">
        <title>The draft genome sequence of Lewinella nigricans NBRC 102662.</title>
        <authorList>
            <person name="Wang K."/>
        </authorList>
    </citation>
    <scope>NUCLEOTIDE SEQUENCE [LARGE SCALE GENOMIC DNA]</scope>
    <source>
        <strain evidence="7 8">NBRC 102662</strain>
    </source>
</reference>
<dbReference type="Proteomes" id="UP000223913">
    <property type="component" value="Unassembled WGS sequence"/>
</dbReference>
<dbReference type="EMBL" id="PDUD01000019">
    <property type="protein sequence ID" value="PHN06002.1"/>
    <property type="molecule type" value="Genomic_DNA"/>
</dbReference>
<dbReference type="InterPro" id="IPR050738">
    <property type="entry name" value="Sulfatase"/>
</dbReference>
<dbReference type="PROSITE" id="PS00149">
    <property type="entry name" value="SULFATASE_2"/>
    <property type="match status" value="1"/>
</dbReference>
<evidence type="ECO:0000256" key="3">
    <source>
        <dbReference type="ARBA" id="ARBA00022801"/>
    </source>
</evidence>
<gene>
    <name evidence="7" type="ORF">CRP01_13615</name>
</gene>
<feature type="domain" description="Sulfatase N-terminal" evidence="6">
    <location>
        <begin position="38"/>
        <end position="364"/>
    </location>
</feature>
<proteinExistence type="inferred from homology"/>
<dbReference type="PROSITE" id="PS00523">
    <property type="entry name" value="SULFATASE_1"/>
    <property type="match status" value="1"/>
</dbReference>
<dbReference type="SUPFAM" id="SSF53649">
    <property type="entry name" value="Alkaline phosphatase-like"/>
    <property type="match status" value="1"/>
</dbReference>
<dbReference type="RefSeq" id="WP_099150595.1">
    <property type="nucleotide sequence ID" value="NZ_PDUD01000019.1"/>
</dbReference>
<evidence type="ECO:0000256" key="1">
    <source>
        <dbReference type="ARBA" id="ARBA00008779"/>
    </source>
</evidence>
<keyword evidence="2" id="KW-0479">Metal-binding</keyword>
<dbReference type="InterPro" id="IPR017850">
    <property type="entry name" value="Alkaline_phosphatase_core_sf"/>
</dbReference>
<keyword evidence="4" id="KW-0106">Calcium</keyword>
<sequence length="474" mass="53497">MKRNALQLLFLLATPFLLFTNCNEAPTETNSDTASGPPNIIVLLADDLGYGDLSAYGSQSIHTPNIDALAAAGMKFTRFYAGSAVCSPSRASLLTGKFPLRFDIRQHFDDREMHLPAGTLTFPRVLQQNGYRTAHIGKWHLGGIRIQDFTARTAGEAANPGPLQHGFDHYLCNIEDPLVRPELIRERKLYREGGKTLVRNDRRIDEIPKHWTEIKVDEAINVIEESRKADQPFFVNLWFDVPHTPYEPAPERHLSVYEKMGVKGDQLWFRSMVSHLDEQIGRLIDHLETSGLLENTIIVFTSDNGPAYQGSPGPFKGGKTDLHEGGIRVPMIAVWPNRIPANTYSFQTAHMTDLFPTLSALAGIEVEASDLDGMDLSQHLLEQTPLERGVLLWQMDLYKHFQNQGPKPTPYATTVAMNENWKLLADSLQTTELFDLEADHRELYNQLGQQDSIEQLLHTEMRSFLAAPRKSWKK</sequence>
<dbReference type="PANTHER" id="PTHR42693">
    <property type="entry name" value="ARYLSULFATASE FAMILY MEMBER"/>
    <property type="match status" value="1"/>
</dbReference>
<dbReference type="Pfam" id="PF00884">
    <property type="entry name" value="Sulfatase"/>
    <property type="match status" value="1"/>
</dbReference>
<accession>A0A2D0NBW4</accession>
<keyword evidence="5" id="KW-0732">Signal</keyword>
<dbReference type="OrthoDB" id="9777768at2"/>
<comment type="similarity">
    <text evidence="1">Belongs to the sulfatase family.</text>
</comment>
<dbReference type="GO" id="GO:0046872">
    <property type="term" value="F:metal ion binding"/>
    <property type="evidence" value="ECO:0007669"/>
    <property type="project" value="UniProtKB-KW"/>
</dbReference>
<dbReference type="Gene3D" id="3.30.1120.10">
    <property type="match status" value="1"/>
</dbReference>